<feature type="compositionally biased region" description="Low complexity" evidence="1">
    <location>
        <begin position="132"/>
        <end position="143"/>
    </location>
</feature>
<feature type="region of interest" description="Disordered" evidence="1">
    <location>
        <begin position="102"/>
        <end position="144"/>
    </location>
</feature>
<dbReference type="Proteomes" id="UP001165121">
    <property type="component" value="Unassembled WGS sequence"/>
</dbReference>
<gene>
    <name evidence="2" type="ORF">Pfra01_000465600</name>
</gene>
<dbReference type="InterPro" id="IPR036875">
    <property type="entry name" value="Znf_CCHC_sf"/>
</dbReference>
<keyword evidence="3" id="KW-1185">Reference proteome</keyword>
<feature type="region of interest" description="Disordered" evidence="1">
    <location>
        <begin position="1"/>
        <end position="53"/>
    </location>
</feature>
<organism evidence="2 3">
    <name type="scientific">Phytophthora fragariaefolia</name>
    <dbReference type="NCBI Taxonomy" id="1490495"/>
    <lineage>
        <taxon>Eukaryota</taxon>
        <taxon>Sar</taxon>
        <taxon>Stramenopiles</taxon>
        <taxon>Oomycota</taxon>
        <taxon>Peronosporomycetes</taxon>
        <taxon>Peronosporales</taxon>
        <taxon>Peronosporaceae</taxon>
        <taxon>Phytophthora</taxon>
    </lineage>
</organism>
<evidence type="ECO:0000313" key="3">
    <source>
        <dbReference type="Proteomes" id="UP001165121"/>
    </source>
</evidence>
<comment type="caution">
    <text evidence="2">The sequence shown here is derived from an EMBL/GenBank/DDBJ whole genome shotgun (WGS) entry which is preliminary data.</text>
</comment>
<dbReference type="GO" id="GO:0003676">
    <property type="term" value="F:nucleic acid binding"/>
    <property type="evidence" value="ECO:0007669"/>
    <property type="project" value="InterPro"/>
</dbReference>
<accession>A0A9W6U5S2</accession>
<reference evidence="2" key="1">
    <citation type="submission" date="2023-04" db="EMBL/GenBank/DDBJ databases">
        <title>Phytophthora fragariaefolia NBRC 109709.</title>
        <authorList>
            <person name="Ichikawa N."/>
            <person name="Sato H."/>
            <person name="Tonouchi N."/>
        </authorList>
    </citation>
    <scope>NUCLEOTIDE SEQUENCE</scope>
    <source>
        <strain evidence="2">NBRC 109709</strain>
    </source>
</reference>
<feature type="compositionally biased region" description="Basic and acidic residues" evidence="1">
    <location>
        <begin position="1"/>
        <end position="10"/>
    </location>
</feature>
<sequence>MRDATSRLENAELVAKNIPGGGRRGGRGQGCGGATARSLSTPSTRPKKKAKKGECCRCGSKEHFVCDCPQPAGGADSDEREAHGSEVASLNVMLTPRVSGNTHAEAGSAVGASGSTGGGVHLQEEEGVGPDARASGASGSSTAEIRDGGELTLQHSAAAKTAEVESVLQSARSDCVRACDKGSGFSDVPEPSIELRTFTVRSGTCDARDKSDKIEGITFLWKAG</sequence>
<feature type="compositionally biased region" description="Gly residues" evidence="1">
    <location>
        <begin position="19"/>
        <end position="33"/>
    </location>
</feature>
<evidence type="ECO:0000256" key="1">
    <source>
        <dbReference type="SAM" id="MobiDB-lite"/>
    </source>
</evidence>
<name>A0A9W6U5S2_9STRA</name>
<evidence type="ECO:0000313" key="2">
    <source>
        <dbReference type="EMBL" id="GMF25675.1"/>
    </source>
</evidence>
<dbReference type="SUPFAM" id="SSF57756">
    <property type="entry name" value="Retrovirus zinc finger-like domains"/>
    <property type="match status" value="1"/>
</dbReference>
<dbReference type="EMBL" id="BSXT01000365">
    <property type="protein sequence ID" value="GMF25675.1"/>
    <property type="molecule type" value="Genomic_DNA"/>
</dbReference>
<protein>
    <submittedName>
        <fullName evidence="2">Unnamed protein product</fullName>
    </submittedName>
</protein>
<dbReference type="GO" id="GO:0008270">
    <property type="term" value="F:zinc ion binding"/>
    <property type="evidence" value="ECO:0007669"/>
    <property type="project" value="InterPro"/>
</dbReference>
<proteinExistence type="predicted"/>
<dbReference type="AlphaFoldDB" id="A0A9W6U5S2"/>